<reference evidence="1 2" key="1">
    <citation type="submission" date="2021-10" db="EMBL/GenBank/DDBJ databases">
        <title>Anaerobic single-cell dispensing facilitates the cultivation of human gut bacteria.</title>
        <authorList>
            <person name="Afrizal A."/>
        </authorList>
    </citation>
    <scope>NUCLEOTIDE SEQUENCE [LARGE SCALE GENOMIC DNA]</scope>
    <source>
        <strain evidence="1 2">CLA-AA-H200</strain>
    </source>
</reference>
<keyword evidence="2" id="KW-1185">Reference proteome</keyword>
<sequence>MKTKDMKTEIVVTMEQTAAIRSSFNVTAKELERITLTQQLPDWIMEAMIEKIETMEPSERDLDYCVQDEDERILVKWN</sequence>
<organism evidence="1 2">
    <name type="scientific">Ruminococcus turbiniformis</name>
    <dbReference type="NCBI Taxonomy" id="2881258"/>
    <lineage>
        <taxon>Bacteria</taxon>
        <taxon>Bacillati</taxon>
        <taxon>Bacillota</taxon>
        <taxon>Clostridia</taxon>
        <taxon>Eubacteriales</taxon>
        <taxon>Oscillospiraceae</taxon>
        <taxon>Ruminococcus</taxon>
    </lineage>
</organism>
<accession>A0ABS8G152</accession>
<comment type="caution">
    <text evidence="1">The sequence shown here is derived from an EMBL/GenBank/DDBJ whole genome shotgun (WGS) entry which is preliminary data.</text>
</comment>
<dbReference type="RefSeq" id="WP_227708928.1">
    <property type="nucleotide sequence ID" value="NZ_JAJEQX010000042.1"/>
</dbReference>
<protein>
    <submittedName>
        <fullName evidence="1">Uncharacterized protein</fullName>
    </submittedName>
</protein>
<evidence type="ECO:0000313" key="2">
    <source>
        <dbReference type="Proteomes" id="UP001198151"/>
    </source>
</evidence>
<dbReference type="EMBL" id="JAJEQX010000042">
    <property type="protein sequence ID" value="MCC2255947.1"/>
    <property type="molecule type" value="Genomic_DNA"/>
</dbReference>
<proteinExistence type="predicted"/>
<evidence type="ECO:0000313" key="1">
    <source>
        <dbReference type="EMBL" id="MCC2255947.1"/>
    </source>
</evidence>
<dbReference type="Proteomes" id="UP001198151">
    <property type="component" value="Unassembled WGS sequence"/>
</dbReference>
<name>A0ABS8G152_9FIRM</name>
<gene>
    <name evidence="1" type="ORF">LKD70_16265</name>
</gene>